<dbReference type="GO" id="GO:0005886">
    <property type="term" value="C:plasma membrane"/>
    <property type="evidence" value="ECO:0007669"/>
    <property type="project" value="UniProtKB-SubCell"/>
</dbReference>
<evidence type="ECO:0000313" key="12">
    <source>
        <dbReference type="Proteomes" id="UP000799767"/>
    </source>
</evidence>
<dbReference type="GO" id="GO:1903425">
    <property type="term" value="F:fluoride transmembrane transporter activity"/>
    <property type="evidence" value="ECO:0007669"/>
    <property type="project" value="TreeGrafter"/>
</dbReference>
<sequence length="388" mass="42256">RYLTELYTVSYLIFFAIMGTLARLGTQWITFYPGTPIVTPVIWANFAGSFIFGFLAEDQALFRQDSRRDRREEEKQMNASAEDRDRRKAELTKRKKAIPLYIGLATGFCGSYTSFSSFTRDVFLALSNSLPTPVNHPHPGIVAPAPSSAIARHDGYSFEAFLQVIIFTIALSIGGLIIGAQVAAFADPITPRIHGRFVRKFVDPAAVFLGFGCWLGSIFLAIWPPDRPGGPLGDTSWAQEKWRGEVLFALVFAPLGCLLRFYVSLKLNGLVPAFPLGTFAVNMFGTAIEGMCYDLQHVGVGIMGGLGGGRIGCQVLQGVQDGFCGCLTTVSTWVGEINGLRRKHGWGYAFASVLGGFCLMVVIMGSVRWSVGFSGTVCDTGYPNKVHG</sequence>
<evidence type="ECO:0000256" key="5">
    <source>
        <dbReference type="ARBA" id="ARBA00022989"/>
    </source>
</evidence>
<evidence type="ECO:0000256" key="2">
    <source>
        <dbReference type="ARBA" id="ARBA00004651"/>
    </source>
</evidence>
<keyword evidence="4 10" id="KW-0812">Transmembrane</keyword>
<gene>
    <name evidence="11" type="ORF">BDY17DRAFT_245085</name>
</gene>
<feature type="transmembrane region" description="Helical" evidence="10">
    <location>
        <begin position="12"/>
        <end position="31"/>
    </location>
</feature>
<name>A0A6A6Q2G7_9PEZI</name>
<dbReference type="GeneID" id="54471604"/>
<proteinExistence type="inferred from homology"/>
<comment type="function">
    <text evidence="1">Fluoride channel required for the rapid expulsion of cytoplasmic fluoride.</text>
</comment>
<dbReference type="RefSeq" id="XP_033592758.1">
    <property type="nucleotide sequence ID" value="XM_033730602.1"/>
</dbReference>
<keyword evidence="5 10" id="KW-1133">Transmembrane helix</keyword>
<comment type="subcellular location">
    <subcellularLocation>
        <location evidence="2">Cell membrane</location>
        <topology evidence="2">Multi-pass membrane protein</topology>
    </subcellularLocation>
</comment>
<accession>A0A6A6Q2G7</accession>
<feature type="transmembrane region" description="Helical" evidence="10">
    <location>
        <begin position="37"/>
        <end position="56"/>
    </location>
</feature>
<comment type="catalytic activity">
    <reaction evidence="8">
        <text>fluoride(in) = fluoride(out)</text>
        <dbReference type="Rhea" id="RHEA:76159"/>
        <dbReference type="ChEBI" id="CHEBI:17051"/>
    </reaction>
    <physiologicalReaction direction="left-to-right" evidence="8">
        <dbReference type="Rhea" id="RHEA:76160"/>
    </physiologicalReaction>
</comment>
<feature type="transmembrane region" description="Helical" evidence="10">
    <location>
        <begin position="244"/>
        <end position="263"/>
    </location>
</feature>
<keyword evidence="6 10" id="KW-0472">Membrane</keyword>
<evidence type="ECO:0000256" key="9">
    <source>
        <dbReference type="SAM" id="MobiDB-lite"/>
    </source>
</evidence>
<evidence type="ECO:0000256" key="1">
    <source>
        <dbReference type="ARBA" id="ARBA00002598"/>
    </source>
</evidence>
<dbReference type="PANTHER" id="PTHR28259">
    <property type="entry name" value="FLUORIDE EXPORT PROTEIN 1-RELATED"/>
    <property type="match status" value="1"/>
</dbReference>
<evidence type="ECO:0000256" key="7">
    <source>
        <dbReference type="ARBA" id="ARBA00035120"/>
    </source>
</evidence>
<keyword evidence="12" id="KW-1185">Reference proteome</keyword>
<dbReference type="PANTHER" id="PTHR28259:SF1">
    <property type="entry name" value="FLUORIDE EXPORT PROTEIN 1-RELATED"/>
    <property type="match status" value="1"/>
</dbReference>
<evidence type="ECO:0000313" key="11">
    <source>
        <dbReference type="EMBL" id="KAF2486189.1"/>
    </source>
</evidence>
<feature type="region of interest" description="Disordered" evidence="9">
    <location>
        <begin position="66"/>
        <end position="88"/>
    </location>
</feature>
<dbReference type="Proteomes" id="UP000799767">
    <property type="component" value="Unassembled WGS sequence"/>
</dbReference>
<protein>
    <submittedName>
        <fullName evidence="11">CrcB-like protein-domain-containing protein</fullName>
    </submittedName>
</protein>
<comment type="similarity">
    <text evidence="7">Belongs to the fluoride channel Fluc/FEX (TC 1.A.43) family.</text>
</comment>
<feature type="transmembrane region" description="Helical" evidence="10">
    <location>
        <begin position="205"/>
        <end position="224"/>
    </location>
</feature>
<evidence type="ECO:0000256" key="10">
    <source>
        <dbReference type="SAM" id="Phobius"/>
    </source>
</evidence>
<reference evidence="11" key="1">
    <citation type="journal article" date="2020" name="Stud. Mycol.">
        <title>101 Dothideomycetes genomes: a test case for predicting lifestyles and emergence of pathogens.</title>
        <authorList>
            <person name="Haridas S."/>
            <person name="Albert R."/>
            <person name="Binder M."/>
            <person name="Bloem J."/>
            <person name="Labutti K."/>
            <person name="Salamov A."/>
            <person name="Andreopoulos B."/>
            <person name="Baker S."/>
            <person name="Barry K."/>
            <person name="Bills G."/>
            <person name="Bluhm B."/>
            <person name="Cannon C."/>
            <person name="Castanera R."/>
            <person name="Culley D."/>
            <person name="Daum C."/>
            <person name="Ezra D."/>
            <person name="Gonzalez J."/>
            <person name="Henrissat B."/>
            <person name="Kuo A."/>
            <person name="Liang C."/>
            <person name="Lipzen A."/>
            <person name="Lutzoni F."/>
            <person name="Magnuson J."/>
            <person name="Mondo S."/>
            <person name="Nolan M."/>
            <person name="Ohm R."/>
            <person name="Pangilinan J."/>
            <person name="Park H.-J."/>
            <person name="Ramirez L."/>
            <person name="Alfaro M."/>
            <person name="Sun H."/>
            <person name="Tritt A."/>
            <person name="Yoshinaga Y."/>
            <person name="Zwiers L.-H."/>
            <person name="Turgeon B."/>
            <person name="Goodwin S."/>
            <person name="Spatafora J."/>
            <person name="Crous P."/>
            <person name="Grigoriev I."/>
        </authorList>
    </citation>
    <scope>NUCLEOTIDE SEQUENCE</scope>
    <source>
        <strain evidence="11">CBS 113389</strain>
    </source>
</reference>
<keyword evidence="3" id="KW-1003">Cell membrane</keyword>
<dbReference type="EMBL" id="MU001632">
    <property type="protein sequence ID" value="KAF2486189.1"/>
    <property type="molecule type" value="Genomic_DNA"/>
</dbReference>
<evidence type="ECO:0000256" key="3">
    <source>
        <dbReference type="ARBA" id="ARBA00022475"/>
    </source>
</evidence>
<evidence type="ECO:0000256" key="6">
    <source>
        <dbReference type="ARBA" id="ARBA00023136"/>
    </source>
</evidence>
<feature type="non-terminal residue" evidence="11">
    <location>
        <position position="1"/>
    </location>
</feature>
<evidence type="ECO:0000256" key="8">
    <source>
        <dbReference type="ARBA" id="ARBA00035585"/>
    </source>
</evidence>
<feature type="transmembrane region" description="Helical" evidence="10">
    <location>
        <begin position="346"/>
        <end position="367"/>
    </location>
</feature>
<dbReference type="InterPro" id="IPR003691">
    <property type="entry name" value="FluC"/>
</dbReference>
<dbReference type="Pfam" id="PF02537">
    <property type="entry name" value="CRCB"/>
    <property type="match status" value="2"/>
</dbReference>
<dbReference type="OrthoDB" id="409792at2759"/>
<feature type="transmembrane region" description="Helical" evidence="10">
    <location>
        <begin position="160"/>
        <end position="184"/>
    </location>
</feature>
<dbReference type="AlphaFoldDB" id="A0A6A6Q2G7"/>
<organism evidence="11 12">
    <name type="scientific">Neohortaea acidophila</name>
    <dbReference type="NCBI Taxonomy" id="245834"/>
    <lineage>
        <taxon>Eukaryota</taxon>
        <taxon>Fungi</taxon>
        <taxon>Dikarya</taxon>
        <taxon>Ascomycota</taxon>
        <taxon>Pezizomycotina</taxon>
        <taxon>Dothideomycetes</taxon>
        <taxon>Dothideomycetidae</taxon>
        <taxon>Mycosphaerellales</taxon>
        <taxon>Teratosphaeriaceae</taxon>
        <taxon>Neohortaea</taxon>
    </lineage>
</organism>
<evidence type="ECO:0000256" key="4">
    <source>
        <dbReference type="ARBA" id="ARBA00022692"/>
    </source>
</evidence>
<feature type="transmembrane region" description="Helical" evidence="10">
    <location>
        <begin position="97"/>
        <end position="115"/>
    </location>
</feature>